<dbReference type="RefSeq" id="XP_043163272.1">
    <property type="nucleotide sequence ID" value="XM_043307337.1"/>
</dbReference>
<dbReference type="GO" id="GO:0000981">
    <property type="term" value="F:DNA-binding transcription factor activity, RNA polymerase II-specific"/>
    <property type="evidence" value="ECO:0007669"/>
    <property type="project" value="InterPro"/>
</dbReference>
<dbReference type="EMBL" id="BHVY01000010">
    <property type="protein sequence ID" value="GIJ92526.1"/>
    <property type="molecule type" value="Genomic_DNA"/>
</dbReference>
<evidence type="ECO:0000313" key="8">
    <source>
        <dbReference type="EMBL" id="GIJ92526.1"/>
    </source>
</evidence>
<dbReference type="PANTHER" id="PTHR47338:SF3">
    <property type="entry name" value="C6 FINGER DOMAIN TRANSCRIPTION FACTOR DBAA-RELATED"/>
    <property type="match status" value="1"/>
</dbReference>
<dbReference type="CDD" id="cd00067">
    <property type="entry name" value="GAL4"/>
    <property type="match status" value="1"/>
</dbReference>
<evidence type="ECO:0000256" key="1">
    <source>
        <dbReference type="ARBA" id="ARBA00004123"/>
    </source>
</evidence>
<evidence type="ECO:0000256" key="2">
    <source>
        <dbReference type="ARBA" id="ARBA00022723"/>
    </source>
</evidence>
<comment type="caution">
    <text evidence="8">The sequence shown here is derived from an EMBL/GenBank/DDBJ whole genome shotgun (WGS) entry which is preliminary data.</text>
</comment>
<dbReference type="GeneID" id="67000416"/>
<evidence type="ECO:0000256" key="4">
    <source>
        <dbReference type="ARBA" id="ARBA00023125"/>
    </source>
</evidence>
<organism evidence="8 9">
    <name type="scientific">Aspergillus pseudoviridinutans</name>
    <dbReference type="NCBI Taxonomy" id="1517512"/>
    <lineage>
        <taxon>Eukaryota</taxon>
        <taxon>Fungi</taxon>
        <taxon>Dikarya</taxon>
        <taxon>Ascomycota</taxon>
        <taxon>Pezizomycotina</taxon>
        <taxon>Eurotiomycetes</taxon>
        <taxon>Eurotiomycetidae</taxon>
        <taxon>Eurotiales</taxon>
        <taxon>Aspergillaceae</taxon>
        <taxon>Aspergillus</taxon>
        <taxon>Aspergillus subgen. Fumigati</taxon>
    </lineage>
</organism>
<evidence type="ECO:0000256" key="6">
    <source>
        <dbReference type="ARBA" id="ARBA00023242"/>
    </source>
</evidence>
<dbReference type="AlphaFoldDB" id="A0A9P3BRU5"/>
<dbReference type="Proteomes" id="UP001043456">
    <property type="component" value="Unassembled WGS sequence"/>
</dbReference>
<dbReference type="InterPro" id="IPR050815">
    <property type="entry name" value="TF_fung"/>
</dbReference>
<evidence type="ECO:0000256" key="3">
    <source>
        <dbReference type="ARBA" id="ARBA00023015"/>
    </source>
</evidence>
<sequence length="567" mass="64431">MSLSASSAERHIRQERRKLACEECRRRKLRCDGQQPRCGVCVEAGISCNVNPQRSARGPKKGLLRSLRIRAAELERRLQEHTTSSAFCDDQTNRNNHADASIPPAYEYISTDVRSPNHRATVVRERLPVEDRSQCTPLLSDLVQADLTQLYFERVHPSTPFIHKRKFLSQSVQLKREHSGVCLQLAMWTLAALISPQYQHMHDMLYQRAREELQRLELEGSRVDSVDVKEAQAWTLIAIYEFLRMHYRRGWMSLGRTCRLVQLLGLHKIDSEERLTNSAATTRNDASTEERRRTFWMAFVLDRLVSMRNNWPLAFNELVICTRLPAPEEQFQDCTTSVGGFLSQEIADQSNRDLPPFTALIIFVTICGRCISHEQQAGVELVYGNGSTGFWDRHQWLHSLLTRNIGVLTRVPVPSQNTSDPMRVFAHMVAHTTLLYLYNISKSLPSEGIQPVIIPGLEQDALAAAMEIVNLTRVLDELSIFKVTLSVLVSCISLTETDSSFHTLSNPFGCRVAAEFLAQQTSPTESFEPQIRQLITVLHSLKPVSELANHYAQITCPSYTILEPSYS</sequence>
<dbReference type="SMART" id="SM00906">
    <property type="entry name" value="Fungal_trans"/>
    <property type="match status" value="1"/>
</dbReference>
<dbReference type="InterPro" id="IPR001138">
    <property type="entry name" value="Zn2Cys6_DnaBD"/>
</dbReference>
<evidence type="ECO:0000256" key="5">
    <source>
        <dbReference type="ARBA" id="ARBA00023163"/>
    </source>
</evidence>
<keyword evidence="6" id="KW-0539">Nucleus</keyword>
<gene>
    <name evidence="8" type="ORF">Asppvi_001804</name>
</gene>
<proteinExistence type="predicted"/>
<protein>
    <recommendedName>
        <fullName evidence="7">Zn(2)-C6 fungal-type domain-containing protein</fullName>
    </recommendedName>
</protein>
<dbReference type="PROSITE" id="PS00463">
    <property type="entry name" value="ZN2_CY6_FUNGAL_1"/>
    <property type="match status" value="1"/>
</dbReference>
<dbReference type="Gene3D" id="4.10.240.10">
    <property type="entry name" value="Zn(2)-C6 fungal-type DNA-binding domain"/>
    <property type="match status" value="1"/>
</dbReference>
<keyword evidence="9" id="KW-1185">Reference proteome</keyword>
<comment type="subcellular location">
    <subcellularLocation>
        <location evidence="1">Nucleus</location>
    </subcellularLocation>
</comment>
<dbReference type="OrthoDB" id="3037908at2759"/>
<dbReference type="PANTHER" id="PTHR47338">
    <property type="entry name" value="ZN(II)2CYS6 TRANSCRIPTION FACTOR (EUROFUNG)-RELATED"/>
    <property type="match status" value="1"/>
</dbReference>
<dbReference type="GO" id="GO:0005634">
    <property type="term" value="C:nucleus"/>
    <property type="evidence" value="ECO:0007669"/>
    <property type="project" value="UniProtKB-SubCell"/>
</dbReference>
<dbReference type="GO" id="GO:0003677">
    <property type="term" value="F:DNA binding"/>
    <property type="evidence" value="ECO:0007669"/>
    <property type="project" value="UniProtKB-KW"/>
</dbReference>
<name>A0A9P3BRU5_9EURO</name>
<accession>A0A9P3BRU5</accession>
<keyword evidence="4" id="KW-0238">DNA-binding</keyword>
<keyword evidence="3" id="KW-0805">Transcription regulation</keyword>
<keyword evidence="2" id="KW-0479">Metal-binding</keyword>
<dbReference type="InterPro" id="IPR007219">
    <property type="entry name" value="XnlR_reg_dom"/>
</dbReference>
<dbReference type="GO" id="GO:0006351">
    <property type="term" value="P:DNA-templated transcription"/>
    <property type="evidence" value="ECO:0007669"/>
    <property type="project" value="InterPro"/>
</dbReference>
<dbReference type="PROSITE" id="PS50048">
    <property type="entry name" value="ZN2_CY6_FUNGAL_2"/>
    <property type="match status" value="1"/>
</dbReference>
<dbReference type="Pfam" id="PF00172">
    <property type="entry name" value="Zn_clus"/>
    <property type="match status" value="1"/>
</dbReference>
<evidence type="ECO:0000313" key="9">
    <source>
        <dbReference type="Proteomes" id="UP001043456"/>
    </source>
</evidence>
<dbReference type="Pfam" id="PF04082">
    <property type="entry name" value="Fungal_trans"/>
    <property type="match status" value="1"/>
</dbReference>
<dbReference type="SUPFAM" id="SSF57701">
    <property type="entry name" value="Zn2/Cys6 DNA-binding domain"/>
    <property type="match status" value="1"/>
</dbReference>
<dbReference type="GO" id="GO:0008270">
    <property type="term" value="F:zinc ion binding"/>
    <property type="evidence" value="ECO:0007669"/>
    <property type="project" value="InterPro"/>
</dbReference>
<keyword evidence="5" id="KW-0804">Transcription</keyword>
<evidence type="ECO:0000259" key="7">
    <source>
        <dbReference type="PROSITE" id="PS50048"/>
    </source>
</evidence>
<feature type="domain" description="Zn(2)-C6 fungal-type" evidence="7">
    <location>
        <begin position="20"/>
        <end position="50"/>
    </location>
</feature>
<dbReference type="SMART" id="SM00066">
    <property type="entry name" value="GAL4"/>
    <property type="match status" value="1"/>
</dbReference>
<dbReference type="CDD" id="cd12148">
    <property type="entry name" value="fungal_TF_MHR"/>
    <property type="match status" value="1"/>
</dbReference>
<reference evidence="8 9" key="1">
    <citation type="submission" date="2018-10" db="EMBL/GenBank/DDBJ databases">
        <title>Pan-genome distribution and transcriptional activeness of fungal secondary metabolism genes in Aspergillus section Fumigati.</title>
        <authorList>
            <person name="Takahashi H."/>
            <person name="Umemura M."/>
            <person name="Ninomiya A."/>
            <person name="Kusuya Y."/>
            <person name="Urayama S."/>
            <person name="Shimizu M."/>
            <person name="Watanabe A."/>
            <person name="Kamei K."/>
            <person name="Yaguchi T."/>
            <person name="Hagiwara D."/>
        </authorList>
    </citation>
    <scope>NUCLEOTIDE SEQUENCE [LARGE SCALE GENOMIC DNA]</scope>
    <source>
        <strain evidence="8 9">IFM 55266</strain>
    </source>
</reference>
<dbReference type="InterPro" id="IPR036864">
    <property type="entry name" value="Zn2-C6_fun-type_DNA-bd_sf"/>
</dbReference>